<feature type="transmembrane region" description="Helical" evidence="7">
    <location>
        <begin position="72"/>
        <end position="93"/>
    </location>
</feature>
<dbReference type="Proteomes" id="UP000199648">
    <property type="component" value="Unassembled WGS sequence"/>
</dbReference>
<feature type="region of interest" description="Disordered" evidence="6">
    <location>
        <begin position="364"/>
        <end position="383"/>
    </location>
</feature>
<feature type="transmembrane region" description="Helical" evidence="7">
    <location>
        <begin position="219"/>
        <end position="243"/>
    </location>
</feature>
<dbReference type="GO" id="GO:0016020">
    <property type="term" value="C:membrane"/>
    <property type="evidence" value="ECO:0007669"/>
    <property type="project" value="UniProtKB-SubCell"/>
</dbReference>
<evidence type="ECO:0000256" key="4">
    <source>
        <dbReference type="ARBA" id="ARBA00022989"/>
    </source>
</evidence>
<feature type="transmembrane region" description="Helical" evidence="7">
    <location>
        <begin position="12"/>
        <end position="37"/>
    </location>
</feature>
<comment type="similarity">
    <text evidence="2">Belongs to the autoinducer-2 exporter (AI-2E) (TC 2.A.86) family.</text>
</comment>
<evidence type="ECO:0000256" key="5">
    <source>
        <dbReference type="ARBA" id="ARBA00023136"/>
    </source>
</evidence>
<dbReference type="STRING" id="415747.SAMN03097708_02343"/>
<feature type="transmembrane region" description="Helical" evidence="7">
    <location>
        <begin position="310"/>
        <end position="339"/>
    </location>
</feature>
<keyword evidence="4 7" id="KW-1133">Transmembrane helix</keyword>
<dbReference type="RefSeq" id="WP_092997218.1">
    <property type="nucleotide sequence ID" value="NZ_FMWD01000007.1"/>
</dbReference>
<dbReference type="GO" id="GO:0055085">
    <property type="term" value="P:transmembrane transport"/>
    <property type="evidence" value="ECO:0007669"/>
    <property type="project" value="TreeGrafter"/>
</dbReference>
<proteinExistence type="inferred from homology"/>
<keyword evidence="9" id="KW-1185">Reference proteome</keyword>
<dbReference type="EMBL" id="FMWD01000007">
    <property type="protein sequence ID" value="SCZ62790.1"/>
    <property type="molecule type" value="Genomic_DNA"/>
</dbReference>
<sequence>MPHEAKGSTQVHAFAIRVLIGASVVIGLLLLLLLLWWAMEALLLTFAAILAAIVLRTLSDWVAIHTGMGDKWALMLVLGGGLFMLAGLMVLVAPQVTEQAAQLQQRLPEAIGVIHETLRERAWGEWLLDLLPTQEELEEQDGMGGVVWQATGFAYTAVQIFAGIVILIFVTIYLSFDPRLYINGILHLVPLSHRPRAAEVLGAAGATLRWWLFGTLLKMIAVGLLTFVGLWALDVPLAMLLAIIAGLLDFVPYVGPIIAALPAILIGFTGGLELAFWVAVVYLVVQQLESLVISPVIYQRTVYMPPALTILAEIILLAMAGAIGLILATPLMALTIVLVKMLYVEQVLGDRDIPHPQVQLIDSEALHPDREETGGDSTQHGKE</sequence>
<dbReference type="PANTHER" id="PTHR21716">
    <property type="entry name" value="TRANSMEMBRANE PROTEIN"/>
    <property type="match status" value="1"/>
</dbReference>
<feature type="transmembrane region" description="Helical" evidence="7">
    <location>
        <begin position="153"/>
        <end position="176"/>
    </location>
</feature>
<dbReference type="PANTHER" id="PTHR21716:SF62">
    <property type="entry name" value="TRANSPORT PROTEIN YDBI-RELATED"/>
    <property type="match status" value="1"/>
</dbReference>
<feature type="transmembrane region" description="Helical" evidence="7">
    <location>
        <begin position="274"/>
        <end position="298"/>
    </location>
</feature>
<dbReference type="AlphaFoldDB" id="A0A1G5QML1"/>
<feature type="transmembrane region" description="Helical" evidence="7">
    <location>
        <begin position="43"/>
        <end position="63"/>
    </location>
</feature>
<dbReference type="OrthoDB" id="5761230at2"/>
<evidence type="ECO:0000256" key="6">
    <source>
        <dbReference type="SAM" id="MobiDB-lite"/>
    </source>
</evidence>
<evidence type="ECO:0000256" key="1">
    <source>
        <dbReference type="ARBA" id="ARBA00004141"/>
    </source>
</evidence>
<comment type="subcellular location">
    <subcellularLocation>
        <location evidence="1">Membrane</location>
        <topology evidence="1">Multi-pass membrane protein</topology>
    </subcellularLocation>
</comment>
<evidence type="ECO:0000256" key="2">
    <source>
        <dbReference type="ARBA" id="ARBA00009773"/>
    </source>
</evidence>
<keyword evidence="5 7" id="KW-0472">Membrane</keyword>
<accession>A0A1G5QML1</accession>
<evidence type="ECO:0000256" key="7">
    <source>
        <dbReference type="SAM" id="Phobius"/>
    </source>
</evidence>
<keyword evidence="3 7" id="KW-0812">Transmembrane</keyword>
<evidence type="ECO:0000313" key="9">
    <source>
        <dbReference type="Proteomes" id="UP000199648"/>
    </source>
</evidence>
<protein>
    <submittedName>
        <fullName evidence="8">Predicted PurR-regulated permease PerM</fullName>
    </submittedName>
</protein>
<name>A0A1G5QML1_9GAMM</name>
<dbReference type="InterPro" id="IPR002549">
    <property type="entry name" value="AI-2E-like"/>
</dbReference>
<dbReference type="Pfam" id="PF01594">
    <property type="entry name" value="AI-2E_transport"/>
    <property type="match status" value="1"/>
</dbReference>
<reference evidence="8 9" key="1">
    <citation type="submission" date="2016-10" db="EMBL/GenBank/DDBJ databases">
        <authorList>
            <person name="de Groot N.N."/>
        </authorList>
    </citation>
    <scope>NUCLEOTIDE SEQUENCE [LARGE SCALE GENOMIC DNA]</scope>
    <source>
        <strain evidence="8 9">HLD2</strain>
    </source>
</reference>
<evidence type="ECO:0000256" key="3">
    <source>
        <dbReference type="ARBA" id="ARBA00022692"/>
    </source>
</evidence>
<gene>
    <name evidence="8" type="ORF">SAMN03097708_02343</name>
</gene>
<evidence type="ECO:0000313" key="8">
    <source>
        <dbReference type="EMBL" id="SCZ62790.1"/>
    </source>
</evidence>
<organism evidence="8 9">
    <name type="scientific">Thiohalomonas denitrificans</name>
    <dbReference type="NCBI Taxonomy" id="415747"/>
    <lineage>
        <taxon>Bacteria</taxon>
        <taxon>Pseudomonadati</taxon>
        <taxon>Pseudomonadota</taxon>
        <taxon>Gammaproteobacteria</taxon>
        <taxon>Thiohalomonadales</taxon>
        <taxon>Thiohalomonadaceae</taxon>
        <taxon>Thiohalomonas</taxon>
    </lineage>
</organism>